<protein>
    <submittedName>
        <fullName evidence="1">Uncharacterized protein</fullName>
    </submittedName>
</protein>
<keyword evidence="2" id="KW-1185">Reference proteome</keyword>
<evidence type="ECO:0000313" key="1">
    <source>
        <dbReference type="EMBL" id="MCM5681748.1"/>
    </source>
</evidence>
<reference evidence="1" key="1">
    <citation type="submission" date="2022-05" db="EMBL/GenBank/DDBJ databases">
        <title>Schlegelella sp. nov., isolated from mangrove soil.</title>
        <authorList>
            <person name="Liu Y."/>
            <person name="Ge X."/>
            <person name="Liu W."/>
        </authorList>
    </citation>
    <scope>NUCLEOTIDE SEQUENCE</scope>
    <source>
        <strain evidence="1">S2-27</strain>
    </source>
</reference>
<evidence type="ECO:0000313" key="2">
    <source>
        <dbReference type="Proteomes" id="UP001165541"/>
    </source>
</evidence>
<sequence length="187" mass="20428">MKRGALSFIGAIACVAVQADASTLPVEQEARSLIGVEFTARVMGAAIAPHLTCTNEGGGGIEIKGVSPEGWSYGRAVCQGRSVAVLKRAVGQEGQHIKWRIVDAVLLPRFELDPDPKRPNAPRLLSAGECELDGRTDTSFIALVRWGKHERVDWRTGVEQAWGYDPQQERIVSLSTKRIVCWRPEPA</sequence>
<name>A0ABT0YT09_9BURK</name>
<dbReference type="EMBL" id="JAMKFE010000014">
    <property type="protein sequence ID" value="MCM5681748.1"/>
    <property type="molecule type" value="Genomic_DNA"/>
</dbReference>
<gene>
    <name evidence="1" type="ORF">M8A51_19650</name>
</gene>
<accession>A0ABT0YT09</accession>
<proteinExistence type="predicted"/>
<dbReference type="RefSeq" id="WP_251780231.1">
    <property type="nucleotide sequence ID" value="NZ_JAMKFE010000014.1"/>
</dbReference>
<organism evidence="1 2">
    <name type="scientific">Caldimonas mangrovi</name>
    <dbReference type="NCBI Taxonomy" id="2944811"/>
    <lineage>
        <taxon>Bacteria</taxon>
        <taxon>Pseudomonadati</taxon>
        <taxon>Pseudomonadota</taxon>
        <taxon>Betaproteobacteria</taxon>
        <taxon>Burkholderiales</taxon>
        <taxon>Sphaerotilaceae</taxon>
        <taxon>Caldimonas</taxon>
    </lineage>
</organism>
<dbReference type="Proteomes" id="UP001165541">
    <property type="component" value="Unassembled WGS sequence"/>
</dbReference>
<comment type="caution">
    <text evidence="1">The sequence shown here is derived from an EMBL/GenBank/DDBJ whole genome shotgun (WGS) entry which is preliminary data.</text>
</comment>